<dbReference type="InterPro" id="IPR014729">
    <property type="entry name" value="Rossmann-like_a/b/a_fold"/>
</dbReference>
<protein>
    <recommendedName>
        <fullName evidence="8">Glutamate--tRNA ligase</fullName>
        <ecNumber evidence="8">6.1.1.17</ecNumber>
    </recommendedName>
    <alternativeName>
        <fullName evidence="8">Glutamyl-tRNA synthetase</fullName>
        <shortName evidence="8">GluRS</shortName>
    </alternativeName>
</protein>
<name>V4T8P0_9HYPH</name>
<dbReference type="Pfam" id="PF19269">
    <property type="entry name" value="Anticodon_2"/>
    <property type="match status" value="1"/>
</dbReference>
<evidence type="ECO:0000259" key="9">
    <source>
        <dbReference type="Pfam" id="PF00749"/>
    </source>
</evidence>
<dbReference type="PANTHER" id="PTHR43311:SF2">
    <property type="entry name" value="GLUTAMATE--TRNA LIGASE, MITOCHONDRIAL-RELATED"/>
    <property type="match status" value="1"/>
</dbReference>
<dbReference type="SUPFAM" id="SSF52374">
    <property type="entry name" value="Nucleotidylyl transferase"/>
    <property type="match status" value="1"/>
</dbReference>
<keyword evidence="5 8" id="KW-0067">ATP-binding</keyword>
<dbReference type="InterPro" id="IPR008925">
    <property type="entry name" value="aa_tRNA-synth_I_cd-bd_sf"/>
</dbReference>
<evidence type="ECO:0000256" key="7">
    <source>
        <dbReference type="ARBA" id="ARBA00023146"/>
    </source>
</evidence>
<evidence type="ECO:0000256" key="8">
    <source>
        <dbReference type="HAMAP-Rule" id="MF_00022"/>
    </source>
</evidence>
<dbReference type="GO" id="GO:0004818">
    <property type="term" value="F:glutamate-tRNA ligase activity"/>
    <property type="evidence" value="ECO:0007669"/>
    <property type="project" value="UniProtKB-UniRule"/>
</dbReference>
<feature type="binding site" evidence="8">
    <location>
        <position position="242"/>
    </location>
    <ligand>
        <name>ATP</name>
        <dbReference type="ChEBI" id="CHEBI:30616"/>
    </ligand>
</feature>
<dbReference type="RefSeq" id="WP_023434154.1">
    <property type="nucleotide sequence ID" value="NZ_AWXZ01000040.1"/>
</dbReference>
<keyword evidence="2 8" id="KW-0963">Cytoplasm</keyword>
<reference evidence="11 12" key="1">
    <citation type="journal article" date="2014" name="Genome Announc.">
        <title>Draft Genome Sequence of Lutibaculum baratangense Strain AMV1T, Isolated from a Mud Volcano in Andamans, India.</title>
        <authorList>
            <person name="Singh A."/>
            <person name="Sreenivas A."/>
            <person name="Sathyanarayana Reddy G."/>
            <person name="Pinnaka A.K."/>
            <person name="Shivaji S."/>
        </authorList>
    </citation>
    <scope>NUCLEOTIDE SEQUENCE [LARGE SCALE GENOMIC DNA]</scope>
    <source>
        <strain evidence="11 12">AMV1</strain>
    </source>
</reference>
<evidence type="ECO:0000256" key="3">
    <source>
        <dbReference type="ARBA" id="ARBA00022598"/>
    </source>
</evidence>
<evidence type="ECO:0000256" key="4">
    <source>
        <dbReference type="ARBA" id="ARBA00022741"/>
    </source>
</evidence>
<dbReference type="InterPro" id="IPR045462">
    <property type="entry name" value="aa-tRNA-synth_I_cd-bd"/>
</dbReference>
<dbReference type="GO" id="GO:0005524">
    <property type="term" value="F:ATP binding"/>
    <property type="evidence" value="ECO:0007669"/>
    <property type="project" value="UniProtKB-UniRule"/>
</dbReference>
<evidence type="ECO:0000256" key="5">
    <source>
        <dbReference type="ARBA" id="ARBA00022840"/>
    </source>
</evidence>
<dbReference type="EMBL" id="AWXZ01000040">
    <property type="protein sequence ID" value="ESR22908.1"/>
    <property type="molecule type" value="Genomic_DNA"/>
</dbReference>
<comment type="similarity">
    <text evidence="1 8">Belongs to the class-I aminoacyl-tRNA synthetase family. Glutamate--tRNA ligase type 1 subfamily.</text>
</comment>
<dbReference type="PATRIC" id="fig|631454.5.peg.3996"/>
<keyword evidence="12" id="KW-1185">Reference proteome</keyword>
<dbReference type="InterPro" id="IPR004527">
    <property type="entry name" value="Glu-tRNA-ligase_bac/mito"/>
</dbReference>
<keyword evidence="7 8" id="KW-0030">Aminoacyl-tRNA synthetase</keyword>
<keyword evidence="6 8" id="KW-0648">Protein biosynthesis</keyword>
<comment type="subcellular location">
    <subcellularLocation>
        <location evidence="8">Cytoplasm</location>
    </subcellularLocation>
</comment>
<evidence type="ECO:0000256" key="2">
    <source>
        <dbReference type="ARBA" id="ARBA00022490"/>
    </source>
</evidence>
<comment type="caution">
    <text evidence="11">The sequence shown here is derived from an EMBL/GenBank/DDBJ whole genome shotgun (WGS) entry which is preliminary data.</text>
</comment>
<comment type="catalytic activity">
    <reaction evidence="8">
        <text>tRNA(Glu) + L-glutamate + ATP = L-glutamyl-tRNA(Glu) + AMP + diphosphate</text>
        <dbReference type="Rhea" id="RHEA:23540"/>
        <dbReference type="Rhea" id="RHEA-COMP:9663"/>
        <dbReference type="Rhea" id="RHEA-COMP:9680"/>
        <dbReference type="ChEBI" id="CHEBI:29985"/>
        <dbReference type="ChEBI" id="CHEBI:30616"/>
        <dbReference type="ChEBI" id="CHEBI:33019"/>
        <dbReference type="ChEBI" id="CHEBI:78442"/>
        <dbReference type="ChEBI" id="CHEBI:78520"/>
        <dbReference type="ChEBI" id="CHEBI:456215"/>
        <dbReference type="EC" id="6.1.1.17"/>
    </reaction>
</comment>
<feature type="short sequence motif" description="'KMSKS' region" evidence="8">
    <location>
        <begin position="239"/>
        <end position="243"/>
    </location>
</feature>
<dbReference type="Gene3D" id="3.40.50.620">
    <property type="entry name" value="HUPs"/>
    <property type="match status" value="1"/>
</dbReference>
<feature type="short sequence motif" description="'HIGH' region" evidence="8">
    <location>
        <begin position="8"/>
        <end position="18"/>
    </location>
</feature>
<comment type="caution">
    <text evidence="8">Lacks conserved residue(s) required for the propagation of feature annotation.</text>
</comment>
<evidence type="ECO:0000313" key="12">
    <source>
        <dbReference type="Proteomes" id="UP000017819"/>
    </source>
</evidence>
<organism evidence="11 12">
    <name type="scientific">Lutibaculum baratangense AMV1</name>
    <dbReference type="NCBI Taxonomy" id="631454"/>
    <lineage>
        <taxon>Bacteria</taxon>
        <taxon>Pseudomonadati</taxon>
        <taxon>Pseudomonadota</taxon>
        <taxon>Alphaproteobacteria</taxon>
        <taxon>Hyphomicrobiales</taxon>
        <taxon>Tepidamorphaceae</taxon>
        <taxon>Lutibaculum</taxon>
    </lineage>
</organism>
<dbReference type="AlphaFoldDB" id="V4T8P0"/>
<dbReference type="GO" id="GO:0005829">
    <property type="term" value="C:cytosol"/>
    <property type="evidence" value="ECO:0007669"/>
    <property type="project" value="TreeGrafter"/>
</dbReference>
<accession>V4T8P0</accession>
<evidence type="ECO:0000259" key="10">
    <source>
        <dbReference type="Pfam" id="PF19269"/>
    </source>
</evidence>
<evidence type="ECO:0000256" key="1">
    <source>
        <dbReference type="ARBA" id="ARBA00007894"/>
    </source>
</evidence>
<dbReference type="SUPFAM" id="SSF48163">
    <property type="entry name" value="An anticodon-binding domain of class I aminoacyl-tRNA synthetases"/>
    <property type="match status" value="1"/>
</dbReference>
<feature type="domain" description="Glutamyl/glutaminyl-tRNA synthetase class Ib catalytic" evidence="9">
    <location>
        <begin position="3"/>
        <end position="305"/>
    </location>
</feature>
<dbReference type="STRING" id="631454.N177_4045"/>
<dbReference type="InterPro" id="IPR020058">
    <property type="entry name" value="Glu/Gln-tRNA-synth_Ib_cat-dom"/>
</dbReference>
<sequence>MTVVRFAPSPTGLLHIGNARTALLNWLFAKGRGGRFVLRLDDTDQARSREEYAEQIIEDLAWLGIEPDLVVRQSERLDRYDEAARRLRGDGRLYGCYETPDELERRRKLRLAQGLPPVYDRSGLSLGPEERERLAEEGRRPHWRFLLRERRVEWDDLCRGPQHVETTALSDPVLVREDGTYLYTLPSVVDDIDLGITHVIRGEDHVTNTGVQIELFEALGSVPPGFAHHNLLIAGSGEALSKRTGALSLKSLREAGYEPAAVASLAVLLGSAEAVEARPDLASLARELDLMRLSRAPARFDEAELEGLNRSLIREMDYKTAKARLASVGADLGERFWLAVRGNLDRVRDAIIWRDVIEGPVEPPPPDREFLDVAARELPPEPWDDGTWSSWTGALKAQTGRKGKDLFMPLRLALTGREHGPELRAFLPLLGRERVEARLRKR</sequence>
<dbReference type="PROSITE" id="PS00178">
    <property type="entry name" value="AA_TRNA_LIGASE_I"/>
    <property type="match status" value="1"/>
</dbReference>
<dbReference type="EC" id="6.1.1.17" evidence="8"/>
<comment type="function">
    <text evidence="8">Catalyzes the attachment of glutamate to tRNA(Glu) in a two-step reaction: glutamate is first activated by ATP to form Glu-AMP and then transferred to the acceptor end of tRNA(Glu).</text>
</comment>
<dbReference type="GO" id="GO:0000049">
    <property type="term" value="F:tRNA binding"/>
    <property type="evidence" value="ECO:0007669"/>
    <property type="project" value="InterPro"/>
</dbReference>
<dbReference type="PRINTS" id="PR00987">
    <property type="entry name" value="TRNASYNTHGLU"/>
</dbReference>
<comment type="subunit">
    <text evidence="8">Monomer.</text>
</comment>
<dbReference type="Pfam" id="PF00749">
    <property type="entry name" value="tRNA-synt_1c"/>
    <property type="match status" value="1"/>
</dbReference>
<dbReference type="GO" id="GO:0006424">
    <property type="term" value="P:glutamyl-tRNA aminoacylation"/>
    <property type="evidence" value="ECO:0007669"/>
    <property type="project" value="UniProtKB-UniRule"/>
</dbReference>
<keyword evidence="3 8" id="KW-0436">Ligase</keyword>
<proteinExistence type="inferred from homology"/>
<dbReference type="InterPro" id="IPR049940">
    <property type="entry name" value="GluQ/Sye"/>
</dbReference>
<dbReference type="NCBIfam" id="TIGR00464">
    <property type="entry name" value="gltX_bact"/>
    <property type="match status" value="1"/>
</dbReference>
<dbReference type="OrthoDB" id="9807503at2"/>
<dbReference type="eggNOG" id="COG0008">
    <property type="taxonomic scope" value="Bacteria"/>
</dbReference>
<keyword evidence="4 8" id="KW-0547">Nucleotide-binding</keyword>
<dbReference type="PANTHER" id="PTHR43311">
    <property type="entry name" value="GLUTAMATE--TRNA LIGASE"/>
    <property type="match status" value="1"/>
</dbReference>
<dbReference type="Proteomes" id="UP000017819">
    <property type="component" value="Unassembled WGS sequence"/>
</dbReference>
<dbReference type="InterPro" id="IPR020751">
    <property type="entry name" value="aa-tRNA-synth_I_codon-bd_sub2"/>
</dbReference>
<evidence type="ECO:0000256" key="6">
    <source>
        <dbReference type="ARBA" id="ARBA00022917"/>
    </source>
</evidence>
<dbReference type="InterPro" id="IPR001412">
    <property type="entry name" value="aa-tRNA-synth_I_CS"/>
</dbReference>
<dbReference type="HAMAP" id="MF_00022">
    <property type="entry name" value="Glu_tRNA_synth_type1"/>
    <property type="match status" value="1"/>
</dbReference>
<dbReference type="Gene3D" id="1.10.10.350">
    <property type="match status" value="1"/>
</dbReference>
<gene>
    <name evidence="8" type="primary">gltX</name>
    <name evidence="11" type="ORF">N177_4045</name>
</gene>
<dbReference type="InterPro" id="IPR000924">
    <property type="entry name" value="Glu/Gln-tRNA-synth"/>
</dbReference>
<evidence type="ECO:0000313" key="11">
    <source>
        <dbReference type="EMBL" id="ESR22908.1"/>
    </source>
</evidence>
<feature type="domain" description="Aminoacyl-tRNA synthetase class I anticodon-binding" evidence="10">
    <location>
        <begin position="382"/>
        <end position="441"/>
    </location>
</feature>